<gene>
    <name evidence="1" type="ORF">M0R45_001361</name>
</gene>
<comment type="caution">
    <text evidence="1">The sequence shown here is derived from an EMBL/GenBank/DDBJ whole genome shotgun (WGS) entry which is preliminary data.</text>
</comment>
<reference evidence="1 2" key="1">
    <citation type="journal article" date="2023" name="G3 (Bethesda)">
        <title>A chromosome-length genome assembly and annotation of blackberry (Rubus argutus, cv. 'Hillquist').</title>
        <authorList>
            <person name="Bruna T."/>
            <person name="Aryal R."/>
            <person name="Dudchenko O."/>
            <person name="Sargent D.J."/>
            <person name="Mead D."/>
            <person name="Buti M."/>
            <person name="Cavallini A."/>
            <person name="Hytonen T."/>
            <person name="Andres J."/>
            <person name="Pham M."/>
            <person name="Weisz D."/>
            <person name="Mascagni F."/>
            <person name="Usai G."/>
            <person name="Natali L."/>
            <person name="Bassil N."/>
            <person name="Fernandez G.E."/>
            <person name="Lomsadze A."/>
            <person name="Armour M."/>
            <person name="Olukolu B."/>
            <person name="Poorten T."/>
            <person name="Britton C."/>
            <person name="Davik J."/>
            <person name="Ashrafi H."/>
            <person name="Aiden E.L."/>
            <person name="Borodovsky M."/>
            <person name="Worthington M."/>
        </authorList>
    </citation>
    <scope>NUCLEOTIDE SEQUENCE [LARGE SCALE GENOMIC DNA]</scope>
    <source>
        <strain evidence="1">PI 553951</strain>
    </source>
</reference>
<dbReference type="EMBL" id="JBEDUW010000244">
    <property type="protein sequence ID" value="KAK9903020.1"/>
    <property type="molecule type" value="Genomic_DNA"/>
</dbReference>
<proteinExistence type="predicted"/>
<evidence type="ECO:0000313" key="1">
    <source>
        <dbReference type="EMBL" id="KAK9903020.1"/>
    </source>
</evidence>
<name>A0AAW1VHY6_RUBAR</name>
<accession>A0AAW1VHY6</accession>
<sequence length="70" mass="7946">MAAWAGAVAEQRWRQRARLDEDSTGWVDRLMKVRRRDEGWVGSCCRFDRLGCLIVVGVADFGWVGSEMNG</sequence>
<dbReference type="Proteomes" id="UP001457282">
    <property type="component" value="Unassembled WGS sequence"/>
</dbReference>
<dbReference type="AlphaFoldDB" id="A0AAW1VHY6"/>
<keyword evidence="2" id="KW-1185">Reference proteome</keyword>
<organism evidence="1 2">
    <name type="scientific">Rubus argutus</name>
    <name type="common">Southern blackberry</name>
    <dbReference type="NCBI Taxonomy" id="59490"/>
    <lineage>
        <taxon>Eukaryota</taxon>
        <taxon>Viridiplantae</taxon>
        <taxon>Streptophyta</taxon>
        <taxon>Embryophyta</taxon>
        <taxon>Tracheophyta</taxon>
        <taxon>Spermatophyta</taxon>
        <taxon>Magnoliopsida</taxon>
        <taxon>eudicotyledons</taxon>
        <taxon>Gunneridae</taxon>
        <taxon>Pentapetalae</taxon>
        <taxon>rosids</taxon>
        <taxon>fabids</taxon>
        <taxon>Rosales</taxon>
        <taxon>Rosaceae</taxon>
        <taxon>Rosoideae</taxon>
        <taxon>Rosoideae incertae sedis</taxon>
        <taxon>Rubus</taxon>
    </lineage>
</organism>
<protein>
    <submittedName>
        <fullName evidence="1">Uncharacterized protein</fullName>
    </submittedName>
</protein>
<evidence type="ECO:0000313" key="2">
    <source>
        <dbReference type="Proteomes" id="UP001457282"/>
    </source>
</evidence>